<evidence type="ECO:0000313" key="4">
    <source>
        <dbReference type="Proteomes" id="UP000248423"/>
    </source>
</evidence>
<reference evidence="3 4" key="1">
    <citation type="submission" date="2018-02" db="EMBL/GenBank/DDBJ databases">
        <title>The genomes of Aspergillus section Nigri reveals drivers in fungal speciation.</title>
        <authorList>
            <consortium name="DOE Joint Genome Institute"/>
            <person name="Vesth T.C."/>
            <person name="Nybo J."/>
            <person name="Theobald S."/>
            <person name="Brandl J."/>
            <person name="Frisvad J.C."/>
            <person name="Nielsen K.F."/>
            <person name="Lyhne E.K."/>
            <person name="Kogle M.E."/>
            <person name="Kuo A."/>
            <person name="Riley R."/>
            <person name="Clum A."/>
            <person name="Nolan M."/>
            <person name="Lipzen A."/>
            <person name="Salamov A."/>
            <person name="Henrissat B."/>
            <person name="Wiebenga A."/>
            <person name="De vries R.P."/>
            <person name="Grigoriev I.V."/>
            <person name="Mortensen U.H."/>
            <person name="Andersen M.R."/>
            <person name="Baker S.E."/>
        </authorList>
    </citation>
    <scope>NUCLEOTIDE SEQUENCE [LARGE SCALE GENOMIC DNA]</scope>
    <source>
        <strain evidence="3 4">CBS 121057</strain>
    </source>
</reference>
<feature type="transmembrane region" description="Helical" evidence="2">
    <location>
        <begin position="82"/>
        <end position="101"/>
    </location>
</feature>
<proteinExistence type="predicted"/>
<dbReference type="STRING" id="1448318.A0A319DS25"/>
<feature type="transmembrane region" description="Helical" evidence="2">
    <location>
        <begin position="113"/>
        <end position="133"/>
    </location>
</feature>
<dbReference type="Proteomes" id="UP000248423">
    <property type="component" value="Unassembled WGS sequence"/>
</dbReference>
<accession>A0A319DS25</accession>
<dbReference type="EMBL" id="KZ826453">
    <property type="protein sequence ID" value="PYI00402.1"/>
    <property type="molecule type" value="Genomic_DNA"/>
</dbReference>
<keyword evidence="2" id="KW-0812">Transmembrane</keyword>
<organism evidence="3 4">
    <name type="scientific">Aspergillus sclerotiicarbonarius (strain CBS 121057 / IBT 28362)</name>
    <dbReference type="NCBI Taxonomy" id="1448318"/>
    <lineage>
        <taxon>Eukaryota</taxon>
        <taxon>Fungi</taxon>
        <taxon>Dikarya</taxon>
        <taxon>Ascomycota</taxon>
        <taxon>Pezizomycotina</taxon>
        <taxon>Eurotiomycetes</taxon>
        <taxon>Eurotiomycetidae</taxon>
        <taxon>Eurotiales</taxon>
        <taxon>Aspergillaceae</taxon>
        <taxon>Aspergillus</taxon>
        <taxon>Aspergillus subgen. Circumdati</taxon>
    </lineage>
</organism>
<gene>
    <name evidence="3" type="ORF">BO78DRAFT_438702</name>
</gene>
<keyword evidence="2" id="KW-0472">Membrane</keyword>
<feature type="compositionally biased region" description="Acidic residues" evidence="1">
    <location>
        <begin position="301"/>
        <end position="310"/>
    </location>
</feature>
<dbReference type="VEuPathDB" id="FungiDB:BO78DRAFT_438702"/>
<dbReference type="OrthoDB" id="5139341at2759"/>
<keyword evidence="2" id="KW-1133">Transmembrane helix</keyword>
<protein>
    <submittedName>
        <fullName evidence="3">Uncharacterized protein</fullName>
    </submittedName>
</protein>
<feature type="transmembrane region" description="Helical" evidence="2">
    <location>
        <begin position="6"/>
        <end position="23"/>
    </location>
</feature>
<keyword evidence="4" id="KW-1185">Reference proteome</keyword>
<evidence type="ECO:0000313" key="3">
    <source>
        <dbReference type="EMBL" id="PYI00402.1"/>
    </source>
</evidence>
<name>A0A319DS25_ASPSB</name>
<evidence type="ECO:0000256" key="2">
    <source>
        <dbReference type="SAM" id="Phobius"/>
    </source>
</evidence>
<sequence>MIILSVIVLILTYSTFIPQIHHVQKSKTSQGISSIYLLSNLLCTTEHLFFITSNMIYLHAISDLPIDNPIPRISITLTLLDWLNFAQVLGIWVLSNIFVILCPAFHPRRRLRIFLIIFIYIFFLIFTLIPLFLDTVADGFCPPAHPHHCALVERDIIPLLMEFHVLFVLPVVTLLFPVVGFVMQIYRQRQRQQQQQGVLLHQRQPDLNALLARSRIFQAVVFGISAVGWVFRVDGWWVLWRGLGEGEGSVPVPVPWVWGVVDWWVGAGYVVVDDAVFGIGQGVLGLVDLRGLRGRQNGDENGGEEEGEEEGERRPLLVASS</sequence>
<feature type="region of interest" description="Disordered" evidence="1">
    <location>
        <begin position="295"/>
        <end position="321"/>
    </location>
</feature>
<feature type="transmembrane region" description="Helical" evidence="2">
    <location>
        <begin position="207"/>
        <end position="231"/>
    </location>
</feature>
<feature type="transmembrane region" description="Helical" evidence="2">
    <location>
        <begin position="263"/>
        <end position="287"/>
    </location>
</feature>
<feature type="transmembrane region" description="Helical" evidence="2">
    <location>
        <begin position="163"/>
        <end position="186"/>
    </location>
</feature>
<evidence type="ECO:0000256" key="1">
    <source>
        <dbReference type="SAM" id="MobiDB-lite"/>
    </source>
</evidence>
<dbReference type="AlphaFoldDB" id="A0A319DS25"/>